<evidence type="ECO:0000313" key="1">
    <source>
        <dbReference type="EMBL" id="KAF4725522.1"/>
    </source>
</evidence>
<feature type="non-terminal residue" evidence="1">
    <location>
        <position position="1"/>
    </location>
</feature>
<dbReference type="AlphaFoldDB" id="A0A7J6RZ84"/>
<accession>A0A7J6RZ84</accession>
<proteinExistence type="predicted"/>
<reference evidence="1 2" key="1">
    <citation type="submission" date="2020-04" db="EMBL/GenBank/DDBJ databases">
        <title>Perkinsus olseni comparative genomics.</title>
        <authorList>
            <person name="Bogema D.R."/>
        </authorList>
    </citation>
    <scope>NUCLEOTIDE SEQUENCE [LARGE SCALE GENOMIC DNA]</scope>
    <source>
        <strain evidence="1">ATCC PRA-205</strain>
    </source>
</reference>
<dbReference type="Proteomes" id="UP000574390">
    <property type="component" value="Unassembled WGS sequence"/>
</dbReference>
<organism evidence="1 2">
    <name type="scientific">Perkinsus olseni</name>
    <name type="common">Perkinsus atlanticus</name>
    <dbReference type="NCBI Taxonomy" id="32597"/>
    <lineage>
        <taxon>Eukaryota</taxon>
        <taxon>Sar</taxon>
        <taxon>Alveolata</taxon>
        <taxon>Perkinsozoa</taxon>
        <taxon>Perkinsea</taxon>
        <taxon>Perkinsida</taxon>
        <taxon>Perkinsidae</taxon>
        <taxon>Perkinsus</taxon>
    </lineage>
</organism>
<protein>
    <submittedName>
        <fullName evidence="1">Uncharacterized protein</fullName>
    </submittedName>
</protein>
<comment type="caution">
    <text evidence="1">The sequence shown here is derived from an EMBL/GenBank/DDBJ whole genome shotgun (WGS) entry which is preliminary data.</text>
</comment>
<evidence type="ECO:0000313" key="2">
    <source>
        <dbReference type="Proteomes" id="UP000574390"/>
    </source>
</evidence>
<gene>
    <name evidence="1" type="ORF">FOZ62_001599</name>
</gene>
<name>A0A7J6RZ84_PEROL</name>
<sequence length="60" mass="6330">GGVLIWIGLTVAELPSPSSVLLSASGDIPTSLSPPAWKMFSSRSNIDMMLWAVACEGLRL</sequence>
<dbReference type="EMBL" id="JABANM010018800">
    <property type="protein sequence ID" value="KAF4725522.1"/>
    <property type="molecule type" value="Genomic_DNA"/>
</dbReference>